<evidence type="ECO:0000256" key="5">
    <source>
        <dbReference type="ARBA" id="ARBA00022989"/>
    </source>
</evidence>
<feature type="transmembrane region" description="Helical" evidence="7">
    <location>
        <begin position="239"/>
        <end position="255"/>
    </location>
</feature>
<evidence type="ECO:0000313" key="9">
    <source>
        <dbReference type="EMBL" id="MFD2793568.1"/>
    </source>
</evidence>
<feature type="transmembrane region" description="Helical" evidence="7">
    <location>
        <begin position="20"/>
        <end position="39"/>
    </location>
</feature>
<comment type="subcellular location">
    <subcellularLocation>
        <location evidence="1">Cell membrane</location>
        <topology evidence="1">Multi-pass membrane protein</topology>
    </subcellularLocation>
</comment>
<evidence type="ECO:0000259" key="8">
    <source>
        <dbReference type="PROSITE" id="PS50850"/>
    </source>
</evidence>
<organism evidence="9 10">
    <name type="scientific">Promicromonospora vindobonensis</name>
    <dbReference type="NCBI Taxonomy" id="195748"/>
    <lineage>
        <taxon>Bacteria</taxon>
        <taxon>Bacillati</taxon>
        <taxon>Actinomycetota</taxon>
        <taxon>Actinomycetes</taxon>
        <taxon>Micrococcales</taxon>
        <taxon>Promicromonosporaceae</taxon>
        <taxon>Promicromonospora</taxon>
    </lineage>
</organism>
<evidence type="ECO:0000256" key="7">
    <source>
        <dbReference type="SAM" id="Phobius"/>
    </source>
</evidence>
<dbReference type="SUPFAM" id="SSF103473">
    <property type="entry name" value="MFS general substrate transporter"/>
    <property type="match status" value="1"/>
</dbReference>
<reference evidence="10" key="1">
    <citation type="journal article" date="2019" name="Int. J. Syst. Evol. Microbiol.">
        <title>The Global Catalogue of Microorganisms (GCM) 10K type strain sequencing project: providing services to taxonomists for standard genome sequencing and annotation.</title>
        <authorList>
            <consortium name="The Broad Institute Genomics Platform"/>
            <consortium name="The Broad Institute Genome Sequencing Center for Infectious Disease"/>
            <person name="Wu L."/>
            <person name="Ma J."/>
        </authorList>
    </citation>
    <scope>NUCLEOTIDE SEQUENCE [LARGE SCALE GENOMIC DNA]</scope>
    <source>
        <strain evidence="10">CCM 7044</strain>
    </source>
</reference>
<keyword evidence="6 7" id="KW-0472">Membrane</keyword>
<dbReference type="PANTHER" id="PTHR42718">
    <property type="entry name" value="MAJOR FACILITATOR SUPERFAMILY MULTIDRUG TRANSPORTER MFSC"/>
    <property type="match status" value="1"/>
</dbReference>
<evidence type="ECO:0000256" key="2">
    <source>
        <dbReference type="ARBA" id="ARBA00022448"/>
    </source>
</evidence>
<feature type="transmembrane region" description="Helical" evidence="7">
    <location>
        <begin position="113"/>
        <end position="134"/>
    </location>
</feature>
<dbReference type="PROSITE" id="PS50850">
    <property type="entry name" value="MFS"/>
    <property type="match status" value="1"/>
</dbReference>
<dbReference type="CDD" id="cd17321">
    <property type="entry name" value="MFS_MMR_MDR_like"/>
    <property type="match status" value="1"/>
</dbReference>
<dbReference type="InterPro" id="IPR020846">
    <property type="entry name" value="MFS_dom"/>
</dbReference>
<dbReference type="InterPro" id="IPR036259">
    <property type="entry name" value="MFS_trans_sf"/>
</dbReference>
<dbReference type="Gene3D" id="1.20.1720.10">
    <property type="entry name" value="Multidrug resistance protein D"/>
    <property type="match status" value="1"/>
</dbReference>
<feature type="transmembrane region" description="Helical" evidence="7">
    <location>
        <begin position="313"/>
        <end position="334"/>
    </location>
</feature>
<evidence type="ECO:0000256" key="4">
    <source>
        <dbReference type="ARBA" id="ARBA00022692"/>
    </source>
</evidence>
<evidence type="ECO:0000313" key="10">
    <source>
        <dbReference type="Proteomes" id="UP001597479"/>
    </source>
</evidence>
<dbReference type="PANTHER" id="PTHR42718:SF47">
    <property type="entry name" value="METHYL VIOLOGEN RESISTANCE PROTEIN SMVA"/>
    <property type="match status" value="1"/>
</dbReference>
<evidence type="ECO:0000256" key="1">
    <source>
        <dbReference type="ARBA" id="ARBA00004651"/>
    </source>
</evidence>
<keyword evidence="2" id="KW-0813">Transport</keyword>
<sequence length="510" mass="52600">MTISPPLSTRTPLLSPRRRWTLLVTVGTGLLLITLDNSILYTALPTLTRELDASWSESLWIINAYPLVMTGLLLGTGTLGDRFGHRRMFLAGLIVFGLASLLAATAPTPEVLIAARGLLAVGAAAMMPATLALIRVAFVNERERNIAISVWGSLSVVGGALGPIVGGALLEHFAWGSIFLINVPVVVIALVLGVAVAPADDPHPGTRWDFISSVQALVTLVGLVVLIKEVVKVDRSGTIVLGAALATFVGWWLFVRRQRRLPFPLLDLSIFRNAAFASGVLAAAFAMFAMGGLQLATTQRFQLVAGFSPLESGLLVAAVALGSLPSSILGGAFLHVVGLRVLIGGGLGVGAVGVAWTLVGVQHGMGWLLGGLFVTGLGLGAAMSVASTAIIGNVQARRAGMASSVEEVSYEFGSLAAVALLGSLLTTVYTMTIRLPEGAPAEAGRSMTDALTAPGTGPAVLDAAFRAFGNSYSIVMVVCAGVLAVGAIVTTVLLRTYGPGSESSAYGSSH</sequence>
<dbReference type="EMBL" id="JBHUOG010000001">
    <property type="protein sequence ID" value="MFD2793568.1"/>
    <property type="molecule type" value="Genomic_DNA"/>
</dbReference>
<comment type="caution">
    <text evidence="9">The sequence shown here is derived from an EMBL/GenBank/DDBJ whole genome shotgun (WGS) entry which is preliminary data.</text>
</comment>
<feature type="transmembrane region" description="Helical" evidence="7">
    <location>
        <begin position="472"/>
        <end position="494"/>
    </location>
</feature>
<dbReference type="InterPro" id="IPR011701">
    <property type="entry name" value="MFS"/>
</dbReference>
<keyword evidence="4 7" id="KW-0812">Transmembrane</keyword>
<feature type="transmembrane region" description="Helical" evidence="7">
    <location>
        <begin position="59"/>
        <end position="76"/>
    </location>
</feature>
<feature type="transmembrane region" description="Helical" evidence="7">
    <location>
        <begin position="367"/>
        <end position="391"/>
    </location>
</feature>
<dbReference type="Gene3D" id="1.20.1250.20">
    <property type="entry name" value="MFS general substrate transporter like domains"/>
    <property type="match status" value="1"/>
</dbReference>
<keyword evidence="3" id="KW-1003">Cell membrane</keyword>
<dbReference type="Pfam" id="PF07690">
    <property type="entry name" value="MFS_1"/>
    <property type="match status" value="1"/>
</dbReference>
<feature type="transmembrane region" description="Helical" evidence="7">
    <location>
        <begin position="412"/>
        <end position="431"/>
    </location>
</feature>
<gene>
    <name evidence="9" type="ORF">ACFS27_08400</name>
</gene>
<evidence type="ECO:0000256" key="6">
    <source>
        <dbReference type="ARBA" id="ARBA00023136"/>
    </source>
</evidence>
<dbReference type="Proteomes" id="UP001597479">
    <property type="component" value="Unassembled WGS sequence"/>
</dbReference>
<evidence type="ECO:0000256" key="3">
    <source>
        <dbReference type="ARBA" id="ARBA00022475"/>
    </source>
</evidence>
<feature type="transmembrane region" description="Helical" evidence="7">
    <location>
        <begin position="341"/>
        <end position="361"/>
    </location>
</feature>
<accession>A0ABW5VTH9</accession>
<dbReference type="RefSeq" id="WP_377181868.1">
    <property type="nucleotide sequence ID" value="NZ_JBHUOG010000001.1"/>
</dbReference>
<keyword evidence="5 7" id="KW-1133">Transmembrane helix</keyword>
<feature type="transmembrane region" description="Helical" evidence="7">
    <location>
        <begin position="172"/>
        <end position="196"/>
    </location>
</feature>
<keyword evidence="10" id="KW-1185">Reference proteome</keyword>
<feature type="domain" description="Major facilitator superfamily (MFS) profile" evidence="8">
    <location>
        <begin position="22"/>
        <end position="498"/>
    </location>
</feature>
<proteinExistence type="predicted"/>
<feature type="transmembrane region" description="Helical" evidence="7">
    <location>
        <begin position="275"/>
        <end position="293"/>
    </location>
</feature>
<feature type="transmembrane region" description="Helical" evidence="7">
    <location>
        <begin position="88"/>
        <end position="107"/>
    </location>
</feature>
<feature type="transmembrane region" description="Helical" evidence="7">
    <location>
        <begin position="146"/>
        <end position="166"/>
    </location>
</feature>
<feature type="transmembrane region" description="Helical" evidence="7">
    <location>
        <begin position="208"/>
        <end position="227"/>
    </location>
</feature>
<name>A0ABW5VTH9_9MICO</name>
<protein>
    <submittedName>
        <fullName evidence="9">MFS transporter</fullName>
    </submittedName>
</protein>